<dbReference type="Pfam" id="PF20515">
    <property type="entry name" value="2OG-FeII_Oxy_6"/>
    <property type="match status" value="1"/>
</dbReference>
<dbReference type="AlphaFoldDB" id="A0A0L6VET7"/>
<reference evidence="2 3" key="1">
    <citation type="submission" date="2015-08" db="EMBL/GenBank/DDBJ databases">
        <title>Next Generation Sequencing and Analysis of the Genome of Puccinia sorghi L Schw, the Causal Agent of Maize Common Rust.</title>
        <authorList>
            <person name="Rochi L."/>
            <person name="Burguener G."/>
            <person name="Darino M."/>
            <person name="Turjanski A."/>
            <person name="Kreff E."/>
            <person name="Dieguez M.J."/>
            <person name="Sacco F."/>
        </authorList>
    </citation>
    <scope>NUCLEOTIDE SEQUENCE [LARGE SCALE GENOMIC DNA]</scope>
    <source>
        <strain evidence="2 3">RO10H11247</strain>
    </source>
</reference>
<dbReference type="InterPro" id="IPR046798">
    <property type="entry name" value="2OG-FeII_Oxy_6"/>
</dbReference>
<comment type="caution">
    <text evidence="2">The sequence shown here is derived from an EMBL/GenBank/DDBJ whole genome shotgun (WGS) entry which is preliminary data.</text>
</comment>
<evidence type="ECO:0000313" key="2">
    <source>
        <dbReference type="EMBL" id="KNZ59072.1"/>
    </source>
</evidence>
<accession>A0A0L6VET7</accession>
<protein>
    <recommendedName>
        <fullName evidence="1">Tet-like 2OG-Fe(II) oxygenase domain-containing protein</fullName>
    </recommendedName>
</protein>
<gene>
    <name evidence="2" type="ORF">VP01_1804g1</name>
</gene>
<name>A0A0L6VET7_9BASI</name>
<sequence>MQEKEARSSTVCGMDIPGGGVILSRSLIGRCGRDHFSSHTKWRFSFLQVGRQQPWPLKSTGWGCVERGLVEMKEALQGEAFRKPLSMHRDETSGTNASGVLNPAQPLAHLTITFTTNGFFNPPHVDNADISDYDFVLFLPTFSDTGALAPPDSGYDPTSINTAPFLHPLALNSLVLGCLFKSTFL</sequence>
<evidence type="ECO:0000259" key="1">
    <source>
        <dbReference type="Pfam" id="PF20515"/>
    </source>
</evidence>
<evidence type="ECO:0000313" key="3">
    <source>
        <dbReference type="Proteomes" id="UP000037035"/>
    </source>
</evidence>
<proteinExistence type="predicted"/>
<keyword evidence="3" id="KW-1185">Reference proteome</keyword>
<dbReference type="OrthoDB" id="2499742at2759"/>
<organism evidence="2 3">
    <name type="scientific">Puccinia sorghi</name>
    <dbReference type="NCBI Taxonomy" id="27349"/>
    <lineage>
        <taxon>Eukaryota</taxon>
        <taxon>Fungi</taxon>
        <taxon>Dikarya</taxon>
        <taxon>Basidiomycota</taxon>
        <taxon>Pucciniomycotina</taxon>
        <taxon>Pucciniomycetes</taxon>
        <taxon>Pucciniales</taxon>
        <taxon>Pucciniaceae</taxon>
        <taxon>Puccinia</taxon>
    </lineage>
</organism>
<dbReference type="VEuPathDB" id="FungiDB:VP01_1804g1"/>
<dbReference type="Proteomes" id="UP000037035">
    <property type="component" value="Unassembled WGS sequence"/>
</dbReference>
<dbReference type="EMBL" id="LAVV01006620">
    <property type="protein sequence ID" value="KNZ59072.1"/>
    <property type="molecule type" value="Genomic_DNA"/>
</dbReference>
<feature type="domain" description="Tet-like 2OG-Fe(II) oxygenase" evidence="1">
    <location>
        <begin position="110"/>
        <end position="168"/>
    </location>
</feature>